<dbReference type="PIRSF" id="PIRSF021287">
    <property type="entry name" value="Biofilm_formation_YmcA"/>
    <property type="match status" value="1"/>
</dbReference>
<name>A0AAW6U8Q1_9MOLU</name>
<evidence type="ECO:0000313" key="2">
    <source>
        <dbReference type="EMBL" id="MDI6452329.1"/>
    </source>
</evidence>
<dbReference type="PANTHER" id="PTHR38448">
    <property type="entry name" value="REGULATORY PROTEIN YLBF-RELATED"/>
    <property type="match status" value="1"/>
</dbReference>
<accession>A0AAW6U8Q1</accession>
<dbReference type="EMBL" id="JASCXW010000003">
    <property type="protein sequence ID" value="MDI6452329.1"/>
    <property type="molecule type" value="Genomic_DNA"/>
</dbReference>
<dbReference type="InterPro" id="IPR010368">
    <property type="entry name" value="Com_YlbF"/>
</dbReference>
<evidence type="ECO:0000313" key="3">
    <source>
        <dbReference type="Proteomes" id="UP001431532"/>
    </source>
</evidence>
<keyword evidence="1" id="KW-0175">Coiled coil</keyword>
<keyword evidence="3" id="KW-1185">Reference proteome</keyword>
<reference evidence="2" key="1">
    <citation type="submission" date="2023-05" db="EMBL/GenBank/DDBJ databases">
        <title>Mariniplasma microaerophilum sp. nov., a novel anaerobic mollicute isolated from terrestrial mud volcano, Taman Peninsula, Russia.</title>
        <authorList>
            <person name="Khomyakova M.A."/>
            <person name="Merkel A.Y."/>
            <person name="Slobodkin A.I."/>
        </authorList>
    </citation>
    <scope>NUCLEOTIDE SEQUENCE</scope>
    <source>
        <strain evidence="2">M4Ah</strain>
    </source>
</reference>
<organism evidence="2 3">
    <name type="scientific">Peloplasma aerotolerans</name>
    <dbReference type="NCBI Taxonomy" id="3044389"/>
    <lineage>
        <taxon>Bacteria</taxon>
        <taxon>Bacillati</taxon>
        <taxon>Mycoplasmatota</taxon>
        <taxon>Mollicutes</taxon>
        <taxon>Acholeplasmatales</taxon>
        <taxon>Acholeplasmataceae</taxon>
        <taxon>Peloplasma</taxon>
    </lineage>
</organism>
<dbReference type="PANTHER" id="PTHR38448:SF1">
    <property type="entry name" value="YLBF FAMILY REGULATOR"/>
    <property type="match status" value="1"/>
</dbReference>
<dbReference type="InterPro" id="IPR023378">
    <property type="entry name" value="YheA/YmcA-like_dom_sf"/>
</dbReference>
<dbReference type="InterPro" id="IPR052767">
    <property type="entry name" value="Bact_com_dev_regulator"/>
</dbReference>
<dbReference type="SUPFAM" id="SSF158622">
    <property type="entry name" value="YheA/YmcA-like"/>
    <property type="match status" value="1"/>
</dbReference>
<evidence type="ECO:0000256" key="1">
    <source>
        <dbReference type="SAM" id="Coils"/>
    </source>
</evidence>
<dbReference type="AlphaFoldDB" id="A0AAW6U8Q1"/>
<gene>
    <name evidence="2" type="ORF">QJ521_02025</name>
</gene>
<comment type="caution">
    <text evidence="2">The sequence shown here is derived from an EMBL/GenBank/DDBJ whole genome shotgun (WGS) entry which is preliminary data.</text>
</comment>
<dbReference type="Gene3D" id="1.20.1500.10">
    <property type="entry name" value="YheA/YmcA-like"/>
    <property type="match status" value="1"/>
</dbReference>
<sequence length="109" mass="13077">MTEKEKLIQMILEDEEIQRYKRIEEHINKNKELKRKINELKAIQKQLVNAKEIGKTEAVKEFEKRYQERLSEIEDYPLMSDYLALQGDINDMMQSIISIIEDGIEKDFE</sequence>
<proteinExistence type="predicted"/>
<protein>
    <submittedName>
        <fullName evidence="2">YlbF family regulator</fullName>
    </submittedName>
</protein>
<feature type="coiled-coil region" evidence="1">
    <location>
        <begin position="23"/>
        <end position="53"/>
    </location>
</feature>
<dbReference type="Proteomes" id="UP001431532">
    <property type="component" value="Unassembled WGS sequence"/>
</dbReference>
<dbReference type="RefSeq" id="WP_282838744.1">
    <property type="nucleotide sequence ID" value="NZ_JASCXW010000003.1"/>
</dbReference>
<dbReference type="Pfam" id="PF06133">
    <property type="entry name" value="Com_YlbF"/>
    <property type="match status" value="1"/>
</dbReference>
<dbReference type="InterPro" id="IPR016783">
    <property type="entry name" value="Biofilm_formation_YmcA"/>
</dbReference>